<feature type="compositionally biased region" description="Low complexity" evidence="1">
    <location>
        <begin position="171"/>
        <end position="185"/>
    </location>
</feature>
<evidence type="ECO:0000313" key="2">
    <source>
        <dbReference type="EMBL" id="RAI01692.1"/>
    </source>
</evidence>
<keyword evidence="3" id="KW-1185">Reference proteome</keyword>
<feature type="region of interest" description="Disordered" evidence="1">
    <location>
        <begin position="158"/>
        <end position="185"/>
    </location>
</feature>
<dbReference type="RefSeq" id="WP_111344737.1">
    <property type="nucleotide sequence ID" value="NZ_QHHQ01000002.1"/>
</dbReference>
<dbReference type="InterPro" id="IPR022201">
    <property type="entry name" value="DUF3726"/>
</dbReference>
<sequence length="224" mass="22487">MTASNDTRGPADAGPVVPSRGEIEALVRKAARGAGMSWGMADETAFAVRRLETWGVPGADLAVALFDRLDGAVGRLQPARPLADLTADGGPLCPIGIGVRFADARHLLHDEPLALPSVYCAALLLPFLALAAGGGGSVALDIGGREVRCGVGGLAGPVPAGDRPSGPLTVRRAGPLAAPRPATGPRPVDAGVWSALAAYAARTYVPASETSRLTGAGAGTSDND</sequence>
<evidence type="ECO:0000313" key="3">
    <source>
        <dbReference type="Proteomes" id="UP000249590"/>
    </source>
</evidence>
<dbReference type="OrthoDB" id="8420038at2"/>
<gene>
    <name evidence="2" type="ORF">DLJ53_09775</name>
</gene>
<dbReference type="AlphaFoldDB" id="A0A8B2NWE3"/>
<organism evidence="2 3">
    <name type="scientific">Acuticoccus sediminis</name>
    <dbReference type="NCBI Taxonomy" id="2184697"/>
    <lineage>
        <taxon>Bacteria</taxon>
        <taxon>Pseudomonadati</taxon>
        <taxon>Pseudomonadota</taxon>
        <taxon>Alphaproteobacteria</taxon>
        <taxon>Hyphomicrobiales</taxon>
        <taxon>Amorphaceae</taxon>
        <taxon>Acuticoccus</taxon>
    </lineage>
</organism>
<evidence type="ECO:0000256" key="1">
    <source>
        <dbReference type="SAM" id="MobiDB-lite"/>
    </source>
</evidence>
<dbReference type="EMBL" id="QHHQ01000002">
    <property type="protein sequence ID" value="RAI01692.1"/>
    <property type="molecule type" value="Genomic_DNA"/>
</dbReference>
<evidence type="ECO:0008006" key="4">
    <source>
        <dbReference type="Google" id="ProtNLM"/>
    </source>
</evidence>
<dbReference type="Proteomes" id="UP000249590">
    <property type="component" value="Unassembled WGS sequence"/>
</dbReference>
<dbReference type="Pfam" id="PF12525">
    <property type="entry name" value="DUF3726"/>
    <property type="match status" value="1"/>
</dbReference>
<reference evidence="2 3" key="1">
    <citation type="submission" date="2018-05" db="EMBL/GenBank/DDBJ databases">
        <title>Acuticoccus sediminis sp. nov., isolated from deep-sea sediment of Indian Ocean.</title>
        <authorList>
            <person name="Liu X."/>
            <person name="Lai Q."/>
            <person name="Du Y."/>
            <person name="Sun F."/>
            <person name="Zhang X."/>
            <person name="Wang S."/>
            <person name="Shao Z."/>
        </authorList>
    </citation>
    <scope>NUCLEOTIDE SEQUENCE [LARGE SCALE GENOMIC DNA]</scope>
    <source>
        <strain evidence="2 3">PTG4-2</strain>
    </source>
</reference>
<comment type="caution">
    <text evidence="2">The sequence shown here is derived from an EMBL/GenBank/DDBJ whole genome shotgun (WGS) entry which is preliminary data.</text>
</comment>
<proteinExistence type="predicted"/>
<protein>
    <recommendedName>
        <fullName evidence="4">DUF3726 domain-containing protein</fullName>
    </recommendedName>
</protein>
<name>A0A8B2NWE3_9HYPH</name>
<accession>A0A8B2NWE3</accession>